<proteinExistence type="predicted"/>
<comment type="caution">
    <text evidence="4">The sequence shown here is derived from an EMBL/GenBank/DDBJ whole genome shotgun (WGS) entry which is preliminary data.</text>
</comment>
<keyword evidence="5" id="KW-1185">Reference proteome</keyword>
<accession>A0A318XMF4</accession>
<dbReference type="InterPro" id="IPR050443">
    <property type="entry name" value="RbsD/FucU_mutarotase"/>
</dbReference>
<dbReference type="Gene3D" id="3.40.1650.10">
    <property type="entry name" value="RbsD-like domain"/>
    <property type="match status" value="1"/>
</dbReference>
<dbReference type="GO" id="GO:0006004">
    <property type="term" value="P:fucose metabolic process"/>
    <property type="evidence" value="ECO:0007669"/>
    <property type="project" value="TreeGrafter"/>
</dbReference>
<dbReference type="Pfam" id="PF05025">
    <property type="entry name" value="RbsD_FucU"/>
    <property type="match status" value="1"/>
</dbReference>
<evidence type="ECO:0000313" key="5">
    <source>
        <dbReference type="Proteomes" id="UP000248132"/>
    </source>
</evidence>
<dbReference type="Proteomes" id="UP000248132">
    <property type="component" value="Unassembled WGS sequence"/>
</dbReference>
<evidence type="ECO:0000256" key="3">
    <source>
        <dbReference type="ARBA" id="ARBA00036324"/>
    </source>
</evidence>
<dbReference type="EMBL" id="QKMR01000008">
    <property type="protein sequence ID" value="PYG87936.1"/>
    <property type="molecule type" value="Genomic_DNA"/>
</dbReference>
<evidence type="ECO:0000313" key="4">
    <source>
        <dbReference type="EMBL" id="PYG87936.1"/>
    </source>
</evidence>
<name>A0A318XMF4_9FIRM</name>
<protein>
    <submittedName>
        <fullName evidence="4">L-fucose mutarotase</fullName>
    </submittedName>
</protein>
<dbReference type="GO" id="GO:0062193">
    <property type="term" value="F:D-ribose pyranase activity"/>
    <property type="evidence" value="ECO:0007669"/>
    <property type="project" value="UniProtKB-EC"/>
</dbReference>
<comment type="catalytic activity">
    <reaction evidence="1">
        <text>beta-D-ribopyranose = beta-D-ribofuranose</text>
        <dbReference type="Rhea" id="RHEA:25432"/>
        <dbReference type="ChEBI" id="CHEBI:27476"/>
        <dbReference type="ChEBI" id="CHEBI:47002"/>
        <dbReference type="EC" id="5.4.99.62"/>
    </reaction>
</comment>
<dbReference type="OrthoDB" id="9805009at2"/>
<evidence type="ECO:0000256" key="2">
    <source>
        <dbReference type="ARBA" id="ARBA00023235"/>
    </source>
</evidence>
<sequence length="141" mass="15543">MLKKISPVINPELIKVLMEMGHTDEIVICDGNMPACSLGKRVVRLDGHGVPEILKAVLEYLPLDPTTEQPAALCAWDGPKADIWDVYKDIILQSEEAPKFKNGFRMLPPAEFNEAVKNAYCLVTTSEKALAANIILKKGLL</sequence>
<dbReference type="AlphaFoldDB" id="A0A318XMF4"/>
<dbReference type="GO" id="GO:0036373">
    <property type="term" value="F:L-fucose mutarotase activity"/>
    <property type="evidence" value="ECO:0007669"/>
    <property type="project" value="UniProtKB-EC"/>
</dbReference>
<dbReference type="PANTHER" id="PTHR31690:SF4">
    <property type="entry name" value="FUCOSE MUTAROTASE"/>
    <property type="match status" value="1"/>
</dbReference>
<dbReference type="PANTHER" id="PTHR31690">
    <property type="entry name" value="FUCOSE MUTAROTASE"/>
    <property type="match status" value="1"/>
</dbReference>
<comment type="catalytic activity">
    <reaction evidence="3">
        <text>alpha-L-fucose = beta-L-fucose</text>
        <dbReference type="Rhea" id="RHEA:25580"/>
        <dbReference type="ChEBI" id="CHEBI:42548"/>
        <dbReference type="ChEBI" id="CHEBI:42589"/>
        <dbReference type="EC" id="5.1.3.29"/>
    </reaction>
</comment>
<dbReference type="RefSeq" id="WP_110461688.1">
    <property type="nucleotide sequence ID" value="NZ_QKMR01000008.1"/>
</dbReference>
<dbReference type="InterPro" id="IPR007721">
    <property type="entry name" value="RbsD_FucU"/>
</dbReference>
<gene>
    <name evidence="4" type="ORF">LY28_01646</name>
</gene>
<keyword evidence="2" id="KW-0413">Isomerase</keyword>
<dbReference type="InterPro" id="IPR023750">
    <property type="entry name" value="RbsD-like_sf"/>
</dbReference>
<dbReference type="GO" id="GO:0042806">
    <property type="term" value="F:fucose binding"/>
    <property type="evidence" value="ECO:0007669"/>
    <property type="project" value="TreeGrafter"/>
</dbReference>
<dbReference type="SUPFAM" id="SSF102546">
    <property type="entry name" value="RbsD-like"/>
    <property type="match status" value="1"/>
</dbReference>
<reference evidence="4 5" key="1">
    <citation type="submission" date="2018-06" db="EMBL/GenBank/DDBJ databases">
        <title>Genomic Encyclopedia of Type Strains, Phase I: the one thousand microbial genomes (KMG-I) project.</title>
        <authorList>
            <person name="Kyrpides N."/>
        </authorList>
    </citation>
    <scope>NUCLEOTIDE SEQUENCE [LARGE SCALE GENOMIC DNA]</scope>
    <source>
        <strain evidence="4 5">DSM 19573</strain>
    </source>
</reference>
<evidence type="ECO:0000256" key="1">
    <source>
        <dbReference type="ARBA" id="ARBA00000223"/>
    </source>
</evidence>
<organism evidence="4 5">
    <name type="scientific">Ruminiclostridium sufflavum DSM 19573</name>
    <dbReference type="NCBI Taxonomy" id="1121337"/>
    <lineage>
        <taxon>Bacteria</taxon>
        <taxon>Bacillati</taxon>
        <taxon>Bacillota</taxon>
        <taxon>Clostridia</taxon>
        <taxon>Eubacteriales</taxon>
        <taxon>Oscillospiraceae</taxon>
        <taxon>Ruminiclostridium</taxon>
    </lineage>
</organism>